<evidence type="ECO:0000313" key="2">
    <source>
        <dbReference type="Proteomes" id="UP000002943"/>
    </source>
</evidence>
<gene>
    <name evidence="1" type="ORF">VIBC2010_12184</name>
</gene>
<organism evidence="1 2">
    <name type="scientific">Vibrio caribbeanicus ATCC BAA-2122</name>
    <dbReference type="NCBI Taxonomy" id="796620"/>
    <lineage>
        <taxon>Bacteria</taxon>
        <taxon>Pseudomonadati</taxon>
        <taxon>Pseudomonadota</taxon>
        <taxon>Gammaproteobacteria</taxon>
        <taxon>Vibrionales</taxon>
        <taxon>Vibrionaceae</taxon>
        <taxon>Vibrio</taxon>
    </lineage>
</organism>
<comment type="caution">
    <text evidence="1">The sequence shown here is derived from an EMBL/GenBank/DDBJ whole genome shotgun (WGS) entry which is preliminary data.</text>
</comment>
<sequence length="104" mass="11937">MIIINSDSLHIGLDLLKSTDFNTNIVFYNDGMHNHQIQSFKELKEDFEVNGVLKSSITSYCLTFMNSDKVEFYFESKIAKFCSHKLSLPKNDIGTPKSISKFTF</sequence>
<reference evidence="1 2" key="1">
    <citation type="journal article" date="2012" name="Int. J. Syst. Evol. Microbiol.">
        <title>Vibrio caribbeanicus sp. nov., isolated from the marine sponge Scleritoderma cyanea.</title>
        <authorList>
            <person name="Hoffmann M."/>
            <person name="Monday S.R."/>
            <person name="Allard M.W."/>
            <person name="Strain E.A."/>
            <person name="Whittaker P."/>
            <person name="Naum M."/>
            <person name="McCarthy P.J."/>
            <person name="Lopez J.V."/>
            <person name="Fischer M."/>
            <person name="Brown E.W."/>
        </authorList>
    </citation>
    <scope>NUCLEOTIDE SEQUENCE [LARGE SCALE GENOMIC DNA]</scope>
    <source>
        <strain evidence="1 2">ATCC BAA-2122</strain>
    </source>
</reference>
<dbReference type="STRING" id="796620.VIBC2010_12184"/>
<dbReference type="Proteomes" id="UP000002943">
    <property type="component" value="Unassembled WGS sequence"/>
</dbReference>
<dbReference type="RefSeq" id="WP_009601707.1">
    <property type="nucleotide sequence ID" value="NZ_AEIU01000075.1"/>
</dbReference>
<dbReference type="EMBL" id="AEIU01000075">
    <property type="protein sequence ID" value="EFP96324.1"/>
    <property type="molecule type" value="Genomic_DNA"/>
</dbReference>
<evidence type="ECO:0000313" key="1">
    <source>
        <dbReference type="EMBL" id="EFP96324.1"/>
    </source>
</evidence>
<protein>
    <submittedName>
        <fullName evidence="1">Uncharacterized protein</fullName>
    </submittedName>
</protein>
<proteinExistence type="predicted"/>
<dbReference type="eggNOG" id="ENOG5031PZG">
    <property type="taxonomic scope" value="Bacteria"/>
</dbReference>
<keyword evidence="2" id="KW-1185">Reference proteome</keyword>
<accession>E3BKY0</accession>
<dbReference type="AlphaFoldDB" id="E3BKY0"/>
<name>E3BKY0_9VIBR</name>